<reference evidence="1" key="2">
    <citation type="journal article" date="2015" name="Fish Shellfish Immunol.">
        <title>Early steps in the European eel (Anguilla anguilla)-Vibrio vulnificus interaction in the gills: Role of the RtxA13 toxin.</title>
        <authorList>
            <person name="Callol A."/>
            <person name="Pajuelo D."/>
            <person name="Ebbesson L."/>
            <person name="Teles M."/>
            <person name="MacKenzie S."/>
            <person name="Amaro C."/>
        </authorList>
    </citation>
    <scope>NUCLEOTIDE SEQUENCE</scope>
</reference>
<sequence length="30" mass="3459">MLCSTPCILRVVFKCAVRAKRHCCRLKPLL</sequence>
<dbReference type="EMBL" id="GBXM01108895">
    <property type="protein sequence ID" value="JAG99681.1"/>
    <property type="molecule type" value="Transcribed_RNA"/>
</dbReference>
<proteinExistence type="predicted"/>
<organism evidence="1">
    <name type="scientific">Anguilla anguilla</name>
    <name type="common">European freshwater eel</name>
    <name type="synonym">Muraena anguilla</name>
    <dbReference type="NCBI Taxonomy" id="7936"/>
    <lineage>
        <taxon>Eukaryota</taxon>
        <taxon>Metazoa</taxon>
        <taxon>Chordata</taxon>
        <taxon>Craniata</taxon>
        <taxon>Vertebrata</taxon>
        <taxon>Euteleostomi</taxon>
        <taxon>Actinopterygii</taxon>
        <taxon>Neopterygii</taxon>
        <taxon>Teleostei</taxon>
        <taxon>Anguilliformes</taxon>
        <taxon>Anguillidae</taxon>
        <taxon>Anguilla</taxon>
    </lineage>
</organism>
<dbReference type="AlphaFoldDB" id="A0A0E9P5T3"/>
<reference evidence="1" key="1">
    <citation type="submission" date="2014-11" db="EMBL/GenBank/DDBJ databases">
        <authorList>
            <person name="Amaro Gonzalez C."/>
        </authorList>
    </citation>
    <scope>NUCLEOTIDE SEQUENCE</scope>
</reference>
<name>A0A0E9P5T3_ANGAN</name>
<protein>
    <submittedName>
        <fullName evidence="1">Uncharacterized protein</fullName>
    </submittedName>
</protein>
<evidence type="ECO:0000313" key="1">
    <source>
        <dbReference type="EMBL" id="JAG99681.1"/>
    </source>
</evidence>
<accession>A0A0E9P5T3</accession>